<accession>A0A037ZJK5</accession>
<feature type="domain" description="Carboxymuconolactone decarboxylase-like" evidence="2">
    <location>
        <begin position="60"/>
        <end position="128"/>
    </location>
</feature>
<dbReference type="PANTHER" id="PTHR33570">
    <property type="entry name" value="4-CARBOXYMUCONOLACTONE DECARBOXYLASE FAMILY PROTEIN"/>
    <property type="match status" value="1"/>
</dbReference>
<dbReference type="Pfam" id="PF02627">
    <property type="entry name" value="CMD"/>
    <property type="match status" value="2"/>
</dbReference>
<keyword evidence="4" id="KW-1185">Reference proteome</keyword>
<evidence type="ECO:0000313" key="4">
    <source>
        <dbReference type="Proteomes" id="UP000026249"/>
    </source>
</evidence>
<gene>
    <name evidence="3" type="ORF">ACMU_08465</name>
</gene>
<comment type="caution">
    <text evidence="3">The sequence shown here is derived from an EMBL/GenBank/DDBJ whole genome shotgun (WGS) entry which is preliminary data.</text>
</comment>
<protein>
    <recommendedName>
        <fullName evidence="2">Carboxymuconolactone decarboxylase-like domain-containing protein</fullName>
    </recommendedName>
</protein>
<dbReference type="AlphaFoldDB" id="A0A037ZJK5"/>
<evidence type="ECO:0000313" key="3">
    <source>
        <dbReference type="EMBL" id="KAJ55799.1"/>
    </source>
</evidence>
<evidence type="ECO:0000256" key="1">
    <source>
        <dbReference type="SAM" id="MobiDB-lite"/>
    </source>
</evidence>
<dbReference type="STRING" id="1454373.ACMU_08465"/>
<dbReference type="Proteomes" id="UP000026249">
    <property type="component" value="Unassembled WGS sequence"/>
</dbReference>
<dbReference type="InterPro" id="IPR003779">
    <property type="entry name" value="CMD-like"/>
</dbReference>
<feature type="domain" description="Carboxymuconolactone decarboxylase-like" evidence="2">
    <location>
        <begin position="174"/>
        <end position="254"/>
    </location>
</feature>
<dbReference type="InterPro" id="IPR029032">
    <property type="entry name" value="AhpD-like"/>
</dbReference>
<sequence>MPDTVKAPNARPRATGTLCRRDLQARANATLKTLGLSRGDSDSAPDGAHTMVSEFEIGLVMSRDVLPPRQRFIIWLAAACVHGATDRVAWLAEGAKDGNLNVQEIAEVFLQCSLYAGFAKAQAALAAAGVANVHLEDTDRSTDITQRSEQMRQTLHGQRRNEGYSDPALEHMNELYQIASSFGYGVIWPRPGLSLRDRLVCAVASLSCLPSASASLQKFCKTARDHGFEGSEVAEIVIQTAPYGGFPASFAAMQSTIDALGVDLT</sequence>
<name>A0A037ZJK5_9RHOB</name>
<reference evidence="3 4" key="1">
    <citation type="submission" date="2014-03" db="EMBL/GenBank/DDBJ databases">
        <title>Draft Genome Sequence of Actibacterium mucosum KCTC 23349, a Marine Alphaproteobacterium with Complex Ionic Requirements Isolated from Mediterranean Seawater at Malvarrosa Beach, Valencia, Spain.</title>
        <authorList>
            <person name="Arahal D.R."/>
            <person name="Shao Z."/>
            <person name="Lai Q."/>
            <person name="Pujalte M.J."/>
        </authorList>
    </citation>
    <scope>NUCLEOTIDE SEQUENCE [LARGE SCALE GENOMIC DNA]</scope>
    <source>
        <strain evidence="3 4">KCTC 23349</strain>
    </source>
</reference>
<proteinExistence type="predicted"/>
<feature type="region of interest" description="Disordered" evidence="1">
    <location>
        <begin position="140"/>
        <end position="161"/>
    </location>
</feature>
<dbReference type="OrthoDB" id="9801400at2"/>
<dbReference type="RefSeq" id="WP_051588097.1">
    <property type="nucleotide sequence ID" value="NZ_JFKE01000003.1"/>
</dbReference>
<dbReference type="SUPFAM" id="SSF69118">
    <property type="entry name" value="AhpD-like"/>
    <property type="match status" value="2"/>
</dbReference>
<feature type="compositionally biased region" description="Polar residues" evidence="1">
    <location>
        <begin position="143"/>
        <end position="156"/>
    </location>
</feature>
<organism evidence="3 4">
    <name type="scientific">Actibacterium mucosum KCTC 23349</name>
    <dbReference type="NCBI Taxonomy" id="1454373"/>
    <lineage>
        <taxon>Bacteria</taxon>
        <taxon>Pseudomonadati</taxon>
        <taxon>Pseudomonadota</taxon>
        <taxon>Alphaproteobacteria</taxon>
        <taxon>Rhodobacterales</taxon>
        <taxon>Roseobacteraceae</taxon>
        <taxon>Actibacterium</taxon>
    </lineage>
</organism>
<dbReference type="PANTHER" id="PTHR33570:SF2">
    <property type="entry name" value="CARBOXYMUCONOLACTONE DECARBOXYLASE-LIKE DOMAIN-CONTAINING PROTEIN"/>
    <property type="match status" value="1"/>
</dbReference>
<evidence type="ECO:0000259" key="2">
    <source>
        <dbReference type="Pfam" id="PF02627"/>
    </source>
</evidence>
<dbReference type="EMBL" id="JFKE01000003">
    <property type="protein sequence ID" value="KAJ55799.1"/>
    <property type="molecule type" value="Genomic_DNA"/>
</dbReference>
<dbReference type="GO" id="GO:0051920">
    <property type="term" value="F:peroxiredoxin activity"/>
    <property type="evidence" value="ECO:0007669"/>
    <property type="project" value="InterPro"/>
</dbReference>
<dbReference type="Gene3D" id="1.20.1290.10">
    <property type="entry name" value="AhpD-like"/>
    <property type="match status" value="1"/>
</dbReference>
<dbReference type="InterPro" id="IPR052512">
    <property type="entry name" value="4CMD/NDH-1_regulator"/>
</dbReference>